<evidence type="ECO:0000259" key="1">
    <source>
        <dbReference type="Pfam" id="PF12867"/>
    </source>
</evidence>
<proteinExistence type="predicted"/>
<dbReference type="Pfam" id="PF12867">
    <property type="entry name" value="DinB_2"/>
    <property type="match status" value="1"/>
</dbReference>
<dbReference type="SUPFAM" id="SSF109854">
    <property type="entry name" value="DinB/YfiT-like putative metalloenzymes"/>
    <property type="match status" value="1"/>
</dbReference>
<gene>
    <name evidence="2" type="ORF">SAMN04488029_0329</name>
</gene>
<dbReference type="STRING" id="692418.SAMN04488029_0329"/>
<dbReference type="AlphaFoldDB" id="A0A1W2G5X1"/>
<reference evidence="2 3" key="1">
    <citation type="submission" date="2017-04" db="EMBL/GenBank/DDBJ databases">
        <authorList>
            <person name="Afonso C.L."/>
            <person name="Miller P.J."/>
            <person name="Scott M.A."/>
            <person name="Spackman E."/>
            <person name="Goraichik I."/>
            <person name="Dimitrov K.M."/>
            <person name="Suarez D.L."/>
            <person name="Swayne D.E."/>
        </authorList>
    </citation>
    <scope>NUCLEOTIDE SEQUENCE [LARGE SCALE GENOMIC DNA]</scope>
    <source>
        <strain evidence="2 3">DSM 26133</strain>
    </source>
</reference>
<sequence>MIKIAKPEVNEYHEFYAGYIGHVGETDVVQLIVEQKTDFIQFIHAIPDDRYNYAYAAGKWTIKQLVRHIIDAERMFGFRAMSIARGEKAKLPGFDDHLYVEMVDDSKNSIQDLLGEFESLRESHIEMISNFTSQATERIGNANGSDISVRAIIFIIAGHVAHHKQIITERYLEHV</sequence>
<evidence type="ECO:0000313" key="2">
    <source>
        <dbReference type="EMBL" id="SMD31991.1"/>
    </source>
</evidence>
<organism evidence="2 3">
    <name type="scientific">Reichenbachiella faecimaris</name>
    <dbReference type="NCBI Taxonomy" id="692418"/>
    <lineage>
        <taxon>Bacteria</taxon>
        <taxon>Pseudomonadati</taxon>
        <taxon>Bacteroidota</taxon>
        <taxon>Cytophagia</taxon>
        <taxon>Cytophagales</taxon>
        <taxon>Reichenbachiellaceae</taxon>
        <taxon>Reichenbachiella</taxon>
    </lineage>
</organism>
<dbReference type="RefSeq" id="WP_084370677.1">
    <property type="nucleotide sequence ID" value="NZ_FWYF01000001.1"/>
</dbReference>
<name>A0A1W2G5X1_REIFA</name>
<dbReference type="EMBL" id="FWYF01000001">
    <property type="protein sequence ID" value="SMD31991.1"/>
    <property type="molecule type" value="Genomic_DNA"/>
</dbReference>
<accession>A0A1W2G5X1</accession>
<dbReference type="Proteomes" id="UP000192472">
    <property type="component" value="Unassembled WGS sequence"/>
</dbReference>
<evidence type="ECO:0000313" key="3">
    <source>
        <dbReference type="Proteomes" id="UP000192472"/>
    </source>
</evidence>
<keyword evidence="3" id="KW-1185">Reference proteome</keyword>
<dbReference type="InterPro" id="IPR034660">
    <property type="entry name" value="DinB/YfiT-like"/>
</dbReference>
<feature type="domain" description="DinB-like" evidence="1">
    <location>
        <begin position="35"/>
        <end position="167"/>
    </location>
</feature>
<dbReference type="Gene3D" id="1.20.120.450">
    <property type="entry name" value="dinb family like domain"/>
    <property type="match status" value="1"/>
</dbReference>
<dbReference type="OrthoDB" id="9793216at2"/>
<protein>
    <submittedName>
        <fullName evidence="2">DinB superfamily protein</fullName>
    </submittedName>
</protein>
<dbReference type="InterPro" id="IPR024775">
    <property type="entry name" value="DinB-like"/>
</dbReference>